<keyword evidence="2" id="KW-1185">Reference proteome</keyword>
<dbReference type="WBParaSite" id="SCUD_0002257701-mRNA-1">
    <property type="protein sequence ID" value="SCUD_0002257701-mRNA-1"/>
    <property type="gene ID" value="SCUD_0002257701"/>
</dbReference>
<dbReference type="EMBL" id="UZAK01049876">
    <property type="protein sequence ID" value="VDP79385.1"/>
    <property type="molecule type" value="Genomic_DNA"/>
</dbReference>
<accession>A0A183L5F9</accession>
<evidence type="ECO:0000313" key="2">
    <source>
        <dbReference type="Proteomes" id="UP000279833"/>
    </source>
</evidence>
<organism evidence="3">
    <name type="scientific">Schistosoma curassoni</name>
    <dbReference type="NCBI Taxonomy" id="6186"/>
    <lineage>
        <taxon>Eukaryota</taxon>
        <taxon>Metazoa</taxon>
        <taxon>Spiralia</taxon>
        <taxon>Lophotrochozoa</taxon>
        <taxon>Platyhelminthes</taxon>
        <taxon>Trematoda</taxon>
        <taxon>Digenea</taxon>
        <taxon>Strigeidida</taxon>
        <taxon>Schistosomatoidea</taxon>
        <taxon>Schistosomatidae</taxon>
        <taxon>Schistosoma</taxon>
    </lineage>
</organism>
<evidence type="ECO:0000313" key="1">
    <source>
        <dbReference type="EMBL" id="VDP79385.1"/>
    </source>
</evidence>
<gene>
    <name evidence="1" type="ORF">SCUD_LOCUS22574</name>
</gene>
<evidence type="ECO:0000313" key="3">
    <source>
        <dbReference type="WBParaSite" id="SCUD_0002257701-mRNA-1"/>
    </source>
</evidence>
<reference evidence="1 2" key="2">
    <citation type="submission" date="2018-11" db="EMBL/GenBank/DDBJ databases">
        <authorList>
            <consortium name="Pathogen Informatics"/>
        </authorList>
    </citation>
    <scope>NUCLEOTIDE SEQUENCE [LARGE SCALE GENOMIC DNA]</scope>
    <source>
        <strain evidence="1">Dakar</strain>
        <strain evidence="2">Dakar, Senegal</strain>
    </source>
</reference>
<reference evidence="3" key="1">
    <citation type="submission" date="2016-06" db="UniProtKB">
        <authorList>
            <consortium name="WormBaseParasite"/>
        </authorList>
    </citation>
    <scope>IDENTIFICATION</scope>
</reference>
<dbReference type="Proteomes" id="UP000279833">
    <property type="component" value="Unassembled WGS sequence"/>
</dbReference>
<sequence length="117" mass="12678">MSKEMNQHLKQLSVSLNNLPKISTATAGILISSMTVNPSCSSTFVICGLWECVVMSLSSAGQICGRISVIPVVGTRREQIIKAIWLPNSINLLAVLTDQSVQVINQLYVCCNELISL</sequence>
<name>A0A183L5F9_9TREM</name>
<dbReference type="STRING" id="6186.A0A183L5F9"/>
<dbReference type="AlphaFoldDB" id="A0A183L5F9"/>
<protein>
    <submittedName>
        <fullName evidence="1 3">Uncharacterized protein</fullName>
    </submittedName>
</protein>
<proteinExistence type="predicted"/>